<dbReference type="InterPro" id="IPR036013">
    <property type="entry name" value="Band_7/SPFH_dom_sf"/>
</dbReference>
<dbReference type="PANTHER" id="PTHR23222">
    <property type="entry name" value="PROHIBITIN"/>
    <property type="match status" value="1"/>
</dbReference>
<dbReference type="STRING" id="1798661.A3D65_06375"/>
<proteinExistence type="predicted"/>
<gene>
    <name evidence="3" type="ORF">A3D65_06375</name>
</gene>
<dbReference type="SUPFAM" id="SSF117892">
    <property type="entry name" value="Band 7/SPFH domain"/>
    <property type="match status" value="1"/>
</dbReference>
<dbReference type="Pfam" id="PF01145">
    <property type="entry name" value="Band_7"/>
    <property type="match status" value="1"/>
</dbReference>
<feature type="transmembrane region" description="Helical" evidence="1">
    <location>
        <begin position="42"/>
        <end position="62"/>
    </location>
</feature>
<evidence type="ECO:0000256" key="1">
    <source>
        <dbReference type="SAM" id="Phobius"/>
    </source>
</evidence>
<feature type="domain" description="Band 7" evidence="2">
    <location>
        <begin position="68"/>
        <end position="237"/>
    </location>
</feature>
<dbReference type="InterPro" id="IPR000163">
    <property type="entry name" value="Prohibitin"/>
</dbReference>
<keyword evidence="1" id="KW-1133">Transmembrane helix</keyword>
<protein>
    <recommendedName>
        <fullName evidence="2">Band 7 domain-containing protein</fullName>
    </recommendedName>
</protein>
<sequence>MSYITSMVFLVVLSFVLMYFGRRATRNVTQNSQEEDFFGLKVRHLSGVGIGLLVVGSLALTIPNSVNQIKAGHVGVVYQFEDIVGQIDSGLQFVRPWRTVRQESVQTVGHPFEKIDSFSSETQDVFVAATLNLSISPAHIQKLYRTVGPNWFDVLVVPRVNQFFKDEMVKYKSVDIAPNREKIRHNVTERLADALRNDSITVSDLLIDNIDFDPKFKASIERKQIASQDALAEEQRIIGETHKAAQKVAEARGAGEAILIKATKQAEANEKLARSISQNLINYMTVEKLSPNISVMMIPSGQGMILGPEFLNKKPAEKAKE</sequence>
<dbReference type="InterPro" id="IPR001107">
    <property type="entry name" value="Band_7"/>
</dbReference>
<dbReference type="GO" id="GO:0016020">
    <property type="term" value="C:membrane"/>
    <property type="evidence" value="ECO:0007669"/>
    <property type="project" value="InterPro"/>
</dbReference>
<dbReference type="Gene3D" id="3.30.479.30">
    <property type="entry name" value="Band 7 domain"/>
    <property type="match status" value="1"/>
</dbReference>
<feature type="transmembrane region" description="Helical" evidence="1">
    <location>
        <begin position="6"/>
        <end position="21"/>
    </location>
</feature>
<evidence type="ECO:0000259" key="2">
    <source>
        <dbReference type="Pfam" id="PF01145"/>
    </source>
</evidence>
<dbReference type="EMBL" id="MHLL01000059">
    <property type="protein sequence ID" value="OGZ07437.1"/>
    <property type="molecule type" value="Genomic_DNA"/>
</dbReference>
<reference evidence="3 4" key="1">
    <citation type="journal article" date="2016" name="Nat. Commun.">
        <title>Thousands of microbial genomes shed light on interconnected biogeochemical processes in an aquifer system.</title>
        <authorList>
            <person name="Anantharaman K."/>
            <person name="Brown C.T."/>
            <person name="Hug L.A."/>
            <person name="Sharon I."/>
            <person name="Castelle C.J."/>
            <person name="Probst A.J."/>
            <person name="Thomas B.C."/>
            <person name="Singh A."/>
            <person name="Wilkins M.J."/>
            <person name="Karaoz U."/>
            <person name="Brodie E.L."/>
            <person name="Williams K.H."/>
            <person name="Hubbard S.S."/>
            <person name="Banfield J.F."/>
        </authorList>
    </citation>
    <scope>NUCLEOTIDE SEQUENCE [LARGE SCALE GENOMIC DNA]</scope>
</reference>
<keyword evidence="1" id="KW-0472">Membrane</keyword>
<dbReference type="CDD" id="cd03401">
    <property type="entry name" value="SPFH_prohibitin"/>
    <property type="match status" value="1"/>
</dbReference>
<dbReference type="AlphaFoldDB" id="A0A1G2D1Q7"/>
<dbReference type="Proteomes" id="UP000177996">
    <property type="component" value="Unassembled WGS sequence"/>
</dbReference>
<comment type="caution">
    <text evidence="3">The sequence shown here is derived from an EMBL/GenBank/DDBJ whole genome shotgun (WGS) entry which is preliminary data.</text>
</comment>
<organism evidence="3 4">
    <name type="scientific">Candidatus Lloydbacteria bacterium RIFCSPHIGHO2_02_FULL_50_13</name>
    <dbReference type="NCBI Taxonomy" id="1798661"/>
    <lineage>
        <taxon>Bacteria</taxon>
        <taxon>Candidatus Lloydiibacteriota</taxon>
    </lineage>
</organism>
<accession>A0A1G2D1Q7</accession>
<name>A0A1G2D1Q7_9BACT</name>
<dbReference type="PANTHER" id="PTHR23222:SF0">
    <property type="entry name" value="PROHIBITIN 1"/>
    <property type="match status" value="1"/>
</dbReference>
<keyword evidence="1" id="KW-0812">Transmembrane</keyword>
<evidence type="ECO:0000313" key="3">
    <source>
        <dbReference type="EMBL" id="OGZ07437.1"/>
    </source>
</evidence>
<evidence type="ECO:0000313" key="4">
    <source>
        <dbReference type="Proteomes" id="UP000177996"/>
    </source>
</evidence>